<name>A0A8J9V4D9_9NEOP</name>
<organism evidence="1 2">
    <name type="scientific">Brenthis ino</name>
    <name type="common">lesser marbled fritillary</name>
    <dbReference type="NCBI Taxonomy" id="405034"/>
    <lineage>
        <taxon>Eukaryota</taxon>
        <taxon>Metazoa</taxon>
        <taxon>Ecdysozoa</taxon>
        <taxon>Arthropoda</taxon>
        <taxon>Hexapoda</taxon>
        <taxon>Insecta</taxon>
        <taxon>Pterygota</taxon>
        <taxon>Neoptera</taxon>
        <taxon>Endopterygota</taxon>
        <taxon>Lepidoptera</taxon>
        <taxon>Glossata</taxon>
        <taxon>Ditrysia</taxon>
        <taxon>Papilionoidea</taxon>
        <taxon>Nymphalidae</taxon>
        <taxon>Heliconiinae</taxon>
        <taxon>Argynnini</taxon>
        <taxon>Brenthis</taxon>
    </lineage>
</organism>
<evidence type="ECO:0000313" key="1">
    <source>
        <dbReference type="EMBL" id="CAH0715723.1"/>
    </source>
</evidence>
<dbReference type="EMBL" id="OV170230">
    <property type="protein sequence ID" value="CAH0715723.1"/>
    <property type="molecule type" value="Genomic_DNA"/>
</dbReference>
<evidence type="ECO:0000313" key="2">
    <source>
        <dbReference type="Proteomes" id="UP000838878"/>
    </source>
</evidence>
<sequence length="258" mass="29107">MQTGHIIPGYDPRYLTSYSDNNASYFAGPMHMEPNPMAAHAFGSDYQNRSLMGAERVENKHYVPQRIPNVQPPEPFNDFPKPTQKNAIENLQVIQKKHEMPPKKQVETDLLKSEVQNEVKPRAEKLKELYKTGTRVFCGSVENVLKWHKMIQDIGIMVFYDIVGKCVSVRAGESCAKNLVVRDENGPAIQVVYYEIDYLLPELQIPCTVRVLGRMQQGTSRLHAYSVRAAAGDDVATLPRRAAVAAHHVAKLTKEYSV</sequence>
<gene>
    <name evidence="1" type="ORF">BINO364_LOCUS2611</name>
</gene>
<accession>A0A8J9V4D9</accession>
<dbReference type="AlphaFoldDB" id="A0A8J9V4D9"/>
<dbReference type="OrthoDB" id="6591917at2759"/>
<proteinExistence type="predicted"/>
<feature type="non-terminal residue" evidence="1">
    <location>
        <position position="258"/>
    </location>
</feature>
<dbReference type="Proteomes" id="UP000838878">
    <property type="component" value="Chromosome 10"/>
</dbReference>
<protein>
    <submittedName>
        <fullName evidence="1">Uncharacterized protein</fullName>
    </submittedName>
</protein>
<reference evidence="1" key="1">
    <citation type="submission" date="2021-12" db="EMBL/GenBank/DDBJ databases">
        <authorList>
            <person name="Martin H S."/>
        </authorList>
    </citation>
    <scope>NUCLEOTIDE SEQUENCE</scope>
</reference>
<keyword evidence="2" id="KW-1185">Reference proteome</keyword>